<comment type="similarity">
    <text evidence="2">Belongs to the MreD family.</text>
</comment>
<feature type="transmembrane region" description="Helical" evidence="8">
    <location>
        <begin position="6"/>
        <end position="28"/>
    </location>
</feature>
<evidence type="ECO:0000256" key="6">
    <source>
        <dbReference type="ARBA" id="ARBA00022989"/>
    </source>
</evidence>
<evidence type="ECO:0000313" key="9">
    <source>
        <dbReference type="EMBL" id="OQX50700.1"/>
    </source>
</evidence>
<dbReference type="Pfam" id="PF04093">
    <property type="entry name" value="MreD"/>
    <property type="match status" value="1"/>
</dbReference>
<evidence type="ECO:0000256" key="5">
    <source>
        <dbReference type="ARBA" id="ARBA00022960"/>
    </source>
</evidence>
<dbReference type="InterPro" id="IPR007227">
    <property type="entry name" value="Cell_shape_determining_MreD"/>
</dbReference>
<evidence type="ECO:0000256" key="8">
    <source>
        <dbReference type="SAM" id="Phobius"/>
    </source>
</evidence>
<reference evidence="10" key="1">
    <citation type="submission" date="2017-03" db="EMBL/GenBank/DDBJ databases">
        <title>Novel pathways for hydrocarbon cycling and metabolic interdependencies in hydrothermal sediment communities.</title>
        <authorList>
            <person name="Dombrowski N."/>
            <person name="Seitz K."/>
            <person name="Teske A."/>
            <person name="Baker B."/>
        </authorList>
    </citation>
    <scope>NUCLEOTIDE SEQUENCE [LARGE SCALE GENOMIC DNA]</scope>
</reference>
<feature type="transmembrane region" description="Helical" evidence="8">
    <location>
        <begin position="35"/>
        <end position="58"/>
    </location>
</feature>
<dbReference type="GO" id="GO:0008360">
    <property type="term" value="P:regulation of cell shape"/>
    <property type="evidence" value="ECO:0007669"/>
    <property type="project" value="UniProtKB-KW"/>
</dbReference>
<evidence type="ECO:0000256" key="7">
    <source>
        <dbReference type="ARBA" id="ARBA00023136"/>
    </source>
</evidence>
<proteinExistence type="inferred from homology"/>
<evidence type="ECO:0000256" key="4">
    <source>
        <dbReference type="ARBA" id="ARBA00022692"/>
    </source>
</evidence>
<dbReference type="AlphaFoldDB" id="A0A1W9NXG1"/>
<feature type="transmembrane region" description="Helical" evidence="8">
    <location>
        <begin position="64"/>
        <end position="87"/>
    </location>
</feature>
<sequence length="140" mass="15662">MIEKLVLPLLITTFITLIDTAWKPLLAVRGVSPDLILSFVLFLTVLFPKKSFVLAFWAGLLKDILTGGLWGVNATVLLLIAGSAVLIKDRLFQYRPLTWLVLVAGGTMVYVRSFPQFLYNLAVFVLYLTLGFKLVSKKPF</sequence>
<keyword evidence="3" id="KW-1003">Cell membrane</keyword>
<keyword evidence="4 8" id="KW-0812">Transmembrane</keyword>
<keyword evidence="7 8" id="KW-0472">Membrane</keyword>
<comment type="subcellular location">
    <subcellularLocation>
        <location evidence="1">Cell membrane</location>
        <topology evidence="1">Multi-pass membrane protein</topology>
    </subcellularLocation>
</comment>
<organism evidence="9 10">
    <name type="scientific">candidate division CPR3 bacterium 4484_211</name>
    <dbReference type="NCBI Taxonomy" id="1968527"/>
    <lineage>
        <taxon>Bacteria</taxon>
        <taxon>Bacteria division CPR3</taxon>
    </lineage>
</organism>
<keyword evidence="5" id="KW-0133">Cell shape</keyword>
<evidence type="ECO:0000256" key="3">
    <source>
        <dbReference type="ARBA" id="ARBA00022475"/>
    </source>
</evidence>
<accession>A0A1W9NXG1</accession>
<gene>
    <name evidence="9" type="ORF">B5M47_03470</name>
</gene>
<evidence type="ECO:0000313" key="10">
    <source>
        <dbReference type="Proteomes" id="UP000192520"/>
    </source>
</evidence>
<feature type="transmembrane region" description="Helical" evidence="8">
    <location>
        <begin position="117"/>
        <end position="135"/>
    </location>
</feature>
<comment type="caution">
    <text evidence="9">The sequence shown here is derived from an EMBL/GenBank/DDBJ whole genome shotgun (WGS) entry which is preliminary data.</text>
</comment>
<protein>
    <submittedName>
        <fullName evidence="9">Rod shape-determining protein MreD</fullName>
    </submittedName>
</protein>
<evidence type="ECO:0000256" key="1">
    <source>
        <dbReference type="ARBA" id="ARBA00004651"/>
    </source>
</evidence>
<evidence type="ECO:0000256" key="2">
    <source>
        <dbReference type="ARBA" id="ARBA00007776"/>
    </source>
</evidence>
<dbReference type="GO" id="GO:0005886">
    <property type="term" value="C:plasma membrane"/>
    <property type="evidence" value="ECO:0007669"/>
    <property type="project" value="UniProtKB-SubCell"/>
</dbReference>
<name>A0A1W9NXG1_UNCC3</name>
<dbReference type="NCBIfam" id="TIGR03426">
    <property type="entry name" value="shape_MreD"/>
    <property type="match status" value="1"/>
</dbReference>
<dbReference type="STRING" id="1968527.B5M47_03470"/>
<dbReference type="EMBL" id="MZGJ01000024">
    <property type="protein sequence ID" value="OQX50700.1"/>
    <property type="molecule type" value="Genomic_DNA"/>
</dbReference>
<dbReference type="Proteomes" id="UP000192520">
    <property type="component" value="Unassembled WGS sequence"/>
</dbReference>
<keyword evidence="6 8" id="KW-1133">Transmembrane helix</keyword>